<dbReference type="GO" id="GO:0019843">
    <property type="term" value="F:rRNA binding"/>
    <property type="evidence" value="ECO:0007669"/>
    <property type="project" value="UniProtKB-UniRule"/>
</dbReference>
<dbReference type="PIRSF" id="PIRSF002162">
    <property type="entry name" value="Ribosomal_L6"/>
    <property type="match status" value="1"/>
</dbReference>
<dbReference type="EMBL" id="PCRH01000006">
    <property type="protein sequence ID" value="PIP17373.1"/>
    <property type="molecule type" value="Genomic_DNA"/>
</dbReference>
<dbReference type="PROSITE" id="PS00525">
    <property type="entry name" value="RIBOSOMAL_L6_1"/>
    <property type="match status" value="1"/>
</dbReference>
<dbReference type="AlphaFoldDB" id="A0A2G9YF85"/>
<protein>
    <recommendedName>
        <fullName evidence="4">Large ribosomal subunit protein uL6</fullName>
    </recommendedName>
</protein>
<comment type="caution">
    <text evidence="8">The sequence shown here is derived from an EMBL/GenBank/DDBJ whole genome shotgun (WGS) entry which is preliminary data.</text>
</comment>
<dbReference type="InterPro" id="IPR000702">
    <property type="entry name" value="Ribosomal_uL6-like"/>
</dbReference>
<evidence type="ECO:0000256" key="1">
    <source>
        <dbReference type="ARBA" id="ARBA00009356"/>
    </source>
</evidence>
<evidence type="ECO:0000313" key="9">
    <source>
        <dbReference type="Proteomes" id="UP000231480"/>
    </source>
</evidence>
<dbReference type="GO" id="GO:0022625">
    <property type="term" value="C:cytosolic large ribosomal subunit"/>
    <property type="evidence" value="ECO:0007669"/>
    <property type="project" value="UniProtKB-UniRule"/>
</dbReference>
<evidence type="ECO:0000256" key="3">
    <source>
        <dbReference type="ARBA" id="ARBA00023274"/>
    </source>
</evidence>
<dbReference type="FunFam" id="3.90.930.12:FF:000001">
    <property type="entry name" value="50S ribosomal protein L6"/>
    <property type="match status" value="1"/>
</dbReference>
<organism evidence="8 9">
    <name type="scientific">Candidatus Portnoybacteria bacterium CG23_combo_of_CG06-09_8_20_14_all_37_13</name>
    <dbReference type="NCBI Taxonomy" id="1974819"/>
    <lineage>
        <taxon>Bacteria</taxon>
        <taxon>Candidatus Portnoyibacteriota</taxon>
    </lineage>
</organism>
<dbReference type="InterPro" id="IPR019906">
    <property type="entry name" value="Ribosomal_uL6_bac-type"/>
</dbReference>
<name>A0A2G9YF85_9BACT</name>
<reference evidence="8 9" key="1">
    <citation type="submission" date="2017-09" db="EMBL/GenBank/DDBJ databases">
        <title>Depth-based differentiation of microbial function through sediment-hosted aquifers and enrichment of novel symbionts in the deep terrestrial subsurface.</title>
        <authorList>
            <person name="Probst A.J."/>
            <person name="Ladd B."/>
            <person name="Jarett J.K."/>
            <person name="Geller-Mcgrath D.E."/>
            <person name="Sieber C.M."/>
            <person name="Emerson J.B."/>
            <person name="Anantharaman K."/>
            <person name="Thomas B.C."/>
            <person name="Malmstrom R."/>
            <person name="Stieglmeier M."/>
            <person name="Klingl A."/>
            <person name="Woyke T."/>
            <person name="Ryan C.M."/>
            <person name="Banfield J.F."/>
        </authorList>
    </citation>
    <scope>NUCLEOTIDE SEQUENCE [LARGE SCALE GENOMIC DNA]</scope>
    <source>
        <strain evidence="8">CG23_combo_of_CG06-09_8_20_14_all_37_13</strain>
    </source>
</reference>
<dbReference type="InterPro" id="IPR002358">
    <property type="entry name" value="Ribosomal_uL6_CS"/>
</dbReference>
<dbReference type="InterPro" id="IPR020040">
    <property type="entry name" value="Ribosomal_uL6_a/b-dom"/>
</dbReference>
<feature type="domain" description="Large ribosomal subunit protein uL6 alpha-beta" evidence="7">
    <location>
        <begin position="11"/>
        <end position="74"/>
    </location>
</feature>
<keyword evidence="2 4" id="KW-0689">Ribosomal protein</keyword>
<evidence type="ECO:0000256" key="6">
    <source>
        <dbReference type="RuleBase" id="RU003870"/>
    </source>
</evidence>
<dbReference type="Pfam" id="PF00347">
    <property type="entry name" value="Ribosomal_L6"/>
    <property type="match status" value="2"/>
</dbReference>
<dbReference type="NCBIfam" id="TIGR03654">
    <property type="entry name" value="L6_bact"/>
    <property type="match status" value="1"/>
</dbReference>
<evidence type="ECO:0000259" key="7">
    <source>
        <dbReference type="Pfam" id="PF00347"/>
    </source>
</evidence>
<dbReference type="Proteomes" id="UP000231480">
    <property type="component" value="Unassembled WGS sequence"/>
</dbReference>
<keyword evidence="4 6" id="KW-0694">RNA-binding</keyword>
<comment type="subunit">
    <text evidence="4">Part of the 50S ribosomal subunit.</text>
</comment>
<dbReference type="PANTHER" id="PTHR11655">
    <property type="entry name" value="60S/50S RIBOSOMAL PROTEIN L6/L9"/>
    <property type="match status" value="1"/>
</dbReference>
<evidence type="ECO:0000256" key="4">
    <source>
        <dbReference type="HAMAP-Rule" id="MF_01365"/>
    </source>
</evidence>
<keyword evidence="4 6" id="KW-0699">rRNA-binding</keyword>
<evidence type="ECO:0000313" key="8">
    <source>
        <dbReference type="EMBL" id="PIP17373.1"/>
    </source>
</evidence>
<evidence type="ECO:0000256" key="2">
    <source>
        <dbReference type="ARBA" id="ARBA00022980"/>
    </source>
</evidence>
<sequence>MSRIGKKPIEIPQGVEIKFDKNFIVVKGPKGELKQEIKAEVQIDKDKILVKSDNSAVWGLSRSLIANMVEGVVNGFSKQLKIVGIGYSAQVKENKLIMKLGFSHPVEIEIPKDIEIRVEKNIITISGADKQLVGQIAAKIRDTKKPEPYKGKGIRYMREIIKLKPGKKAIGVGA</sequence>
<dbReference type="HAMAP" id="MF_01365_B">
    <property type="entry name" value="Ribosomal_uL6_B"/>
    <property type="match status" value="1"/>
</dbReference>
<accession>A0A2G9YF85</accession>
<proteinExistence type="inferred from homology"/>
<gene>
    <name evidence="4" type="primary">rplF</name>
    <name evidence="8" type="ORF">COX44_00180</name>
</gene>
<evidence type="ECO:0000256" key="5">
    <source>
        <dbReference type="RuleBase" id="RU003869"/>
    </source>
</evidence>
<dbReference type="InterPro" id="IPR036789">
    <property type="entry name" value="Ribosomal_uL6-like_a/b-dom_sf"/>
</dbReference>
<comment type="function">
    <text evidence="4 6">This protein binds to the 23S rRNA, and is important in its secondary structure. It is located near the subunit interface in the base of the L7/L12 stalk, and near the tRNA binding site of the peptidyltransferase center.</text>
</comment>
<dbReference type="SUPFAM" id="SSF56053">
    <property type="entry name" value="Ribosomal protein L6"/>
    <property type="match status" value="2"/>
</dbReference>
<keyword evidence="3 4" id="KW-0687">Ribonucleoprotein</keyword>
<dbReference type="PANTHER" id="PTHR11655:SF14">
    <property type="entry name" value="LARGE RIBOSOMAL SUBUNIT PROTEIN UL6M"/>
    <property type="match status" value="1"/>
</dbReference>
<dbReference type="Gene3D" id="3.90.930.12">
    <property type="entry name" value="Ribosomal protein L6, alpha-beta domain"/>
    <property type="match status" value="2"/>
</dbReference>
<dbReference type="GO" id="GO:0003735">
    <property type="term" value="F:structural constituent of ribosome"/>
    <property type="evidence" value="ECO:0007669"/>
    <property type="project" value="UniProtKB-UniRule"/>
</dbReference>
<feature type="domain" description="Large ribosomal subunit protein uL6 alpha-beta" evidence="7">
    <location>
        <begin position="83"/>
        <end position="156"/>
    </location>
</feature>
<dbReference type="PRINTS" id="PR00059">
    <property type="entry name" value="RIBOSOMALL6"/>
</dbReference>
<comment type="similarity">
    <text evidence="1 4 5">Belongs to the universal ribosomal protein uL6 family.</text>
</comment>
<dbReference type="GO" id="GO:0002181">
    <property type="term" value="P:cytoplasmic translation"/>
    <property type="evidence" value="ECO:0007669"/>
    <property type="project" value="TreeGrafter"/>
</dbReference>